<evidence type="ECO:0000256" key="7">
    <source>
        <dbReference type="PROSITE-ProRule" id="PRU10141"/>
    </source>
</evidence>
<dbReference type="EMBL" id="BNAT01000011">
    <property type="protein sequence ID" value="GHH89031.1"/>
    <property type="molecule type" value="Genomic_DNA"/>
</dbReference>
<dbReference type="EC" id="2.7.11.1" evidence="1"/>
<comment type="caution">
    <text evidence="10">The sequence shown here is derived from an EMBL/GenBank/DDBJ whole genome shotgun (WGS) entry which is preliminary data.</text>
</comment>
<keyword evidence="4 7" id="KW-0547">Nucleotide-binding</keyword>
<evidence type="ECO:0000256" key="6">
    <source>
        <dbReference type="ARBA" id="ARBA00022840"/>
    </source>
</evidence>
<proteinExistence type="predicted"/>
<keyword evidence="5" id="KW-0418">Kinase</keyword>
<dbReference type="GO" id="GO:0005524">
    <property type="term" value="F:ATP binding"/>
    <property type="evidence" value="ECO:0007669"/>
    <property type="project" value="UniProtKB-UniRule"/>
</dbReference>
<evidence type="ECO:0000256" key="3">
    <source>
        <dbReference type="ARBA" id="ARBA00022679"/>
    </source>
</evidence>
<dbReference type="Pfam" id="PF00069">
    <property type="entry name" value="Pkinase"/>
    <property type="match status" value="1"/>
</dbReference>
<feature type="compositionally biased region" description="Basic and acidic residues" evidence="8">
    <location>
        <begin position="229"/>
        <end position="243"/>
    </location>
</feature>
<dbReference type="InterPro" id="IPR000719">
    <property type="entry name" value="Prot_kinase_dom"/>
</dbReference>
<dbReference type="SMART" id="SM00220">
    <property type="entry name" value="S_TKc"/>
    <property type="match status" value="1"/>
</dbReference>
<evidence type="ECO:0000256" key="4">
    <source>
        <dbReference type="ARBA" id="ARBA00022741"/>
    </source>
</evidence>
<feature type="region of interest" description="Disordered" evidence="8">
    <location>
        <begin position="354"/>
        <end position="383"/>
    </location>
</feature>
<dbReference type="GO" id="GO:0004674">
    <property type="term" value="F:protein serine/threonine kinase activity"/>
    <property type="evidence" value="ECO:0007669"/>
    <property type="project" value="UniProtKB-KW"/>
</dbReference>
<dbReference type="CDD" id="cd14014">
    <property type="entry name" value="STKc_PknB_like"/>
    <property type="match status" value="1"/>
</dbReference>
<feature type="compositionally biased region" description="Pro residues" evidence="8">
    <location>
        <begin position="307"/>
        <end position="322"/>
    </location>
</feature>
<dbReference type="InterPro" id="IPR017441">
    <property type="entry name" value="Protein_kinase_ATP_BS"/>
</dbReference>
<sequence length="666" mass="71073">MRSGEEFASRFVLKEIIGAGRSGDVWLAHDTLLGQDVALKPERITGDRETAVPRLLGEPRAMAKFRDHPHVVTLYDVVTVPHSGEEGAEAEDGAPETYWFITEYVPGGDLNGQPPMSPVRAARIGAELADALVALHEAGIVHCDIKPANIGLTRRGTAKLLDFGAAYRVGGTETITANGPFSFTPDFAAPELARGNVPRPASDVFCLGTTLHALVTGSPPRGGGPEDDDGRREPGDTEDSERLRYWKAEQGVVELDAEAVGPLYPVLTAMLRRDPGQRPDAAEVKRLLEAVADPGSTASVTPVTPVESPPESPEPAVPPPPEHTGRRWRRRALLATALGVCAVLALGVIFIPDDSDGDDGTTRESGRGSIQQNSENGEPRALIGDPYTADVCALADRDALSRFGKVEVDVDYGNFDQCDVLVHSDDETRIDVSFQLRPGSSSETSEPTDFVGRIGITESSESDECTLLLAPEGTTDGIVGVRVNMGEGEVNGGQATLCTVARAAARSAAEILNDGPVPRRSQAYPASSLAWANACKLLDAEVLSAVPGLKVDQPEVGVANWNCEWSSTVDDLEAEVEFHRDQPKSAEEGTPVELSGYKGLVVPDDDDCRVFVEYRPYSGENAETYAEMVRLRVGGQRPTDKLCEMATSLARSAAAELRAQHPAASS</sequence>
<evidence type="ECO:0000313" key="11">
    <source>
        <dbReference type="Proteomes" id="UP000603227"/>
    </source>
</evidence>
<reference evidence="10" key="2">
    <citation type="submission" date="2020-09" db="EMBL/GenBank/DDBJ databases">
        <authorList>
            <person name="Sun Q."/>
            <person name="Zhou Y."/>
        </authorList>
    </citation>
    <scope>NUCLEOTIDE SEQUENCE</scope>
    <source>
        <strain evidence="10">CGMCC 4.7403</strain>
    </source>
</reference>
<reference evidence="10" key="1">
    <citation type="journal article" date="2014" name="Int. J. Syst. Evol. Microbiol.">
        <title>Complete genome sequence of Corynebacterium casei LMG S-19264T (=DSM 44701T), isolated from a smear-ripened cheese.</title>
        <authorList>
            <consortium name="US DOE Joint Genome Institute (JGI-PGF)"/>
            <person name="Walter F."/>
            <person name="Albersmeier A."/>
            <person name="Kalinowski J."/>
            <person name="Ruckert C."/>
        </authorList>
    </citation>
    <scope>NUCLEOTIDE SEQUENCE</scope>
    <source>
        <strain evidence="10">CGMCC 4.7403</strain>
    </source>
</reference>
<dbReference type="PANTHER" id="PTHR43289">
    <property type="entry name" value="MITOGEN-ACTIVATED PROTEIN KINASE KINASE KINASE 20-RELATED"/>
    <property type="match status" value="1"/>
</dbReference>
<dbReference type="PROSITE" id="PS00107">
    <property type="entry name" value="PROTEIN_KINASE_ATP"/>
    <property type="match status" value="1"/>
</dbReference>
<feature type="domain" description="Protein kinase" evidence="9">
    <location>
        <begin position="11"/>
        <end position="291"/>
    </location>
</feature>
<evidence type="ECO:0000256" key="5">
    <source>
        <dbReference type="ARBA" id="ARBA00022777"/>
    </source>
</evidence>
<evidence type="ECO:0000313" key="10">
    <source>
        <dbReference type="EMBL" id="GHH89031.1"/>
    </source>
</evidence>
<gene>
    <name evidence="10" type="ORF">GCM10017771_36980</name>
</gene>
<dbReference type="AlphaFoldDB" id="A0A919GR00"/>
<feature type="binding site" evidence="7">
    <location>
        <position position="40"/>
    </location>
    <ligand>
        <name>ATP</name>
        <dbReference type="ChEBI" id="CHEBI:30616"/>
    </ligand>
</feature>
<keyword evidence="2" id="KW-0723">Serine/threonine-protein kinase</keyword>
<dbReference type="Proteomes" id="UP000603227">
    <property type="component" value="Unassembled WGS sequence"/>
</dbReference>
<dbReference type="PROSITE" id="PS50011">
    <property type="entry name" value="PROTEIN_KINASE_DOM"/>
    <property type="match status" value="1"/>
</dbReference>
<accession>A0A919GR00</accession>
<evidence type="ECO:0000259" key="9">
    <source>
        <dbReference type="PROSITE" id="PS50011"/>
    </source>
</evidence>
<dbReference type="InterPro" id="IPR011009">
    <property type="entry name" value="Kinase-like_dom_sf"/>
</dbReference>
<evidence type="ECO:0000256" key="8">
    <source>
        <dbReference type="SAM" id="MobiDB-lite"/>
    </source>
</evidence>
<dbReference type="PANTHER" id="PTHR43289:SF6">
    <property type="entry name" value="SERINE_THREONINE-PROTEIN KINASE NEKL-3"/>
    <property type="match status" value="1"/>
</dbReference>
<evidence type="ECO:0000256" key="2">
    <source>
        <dbReference type="ARBA" id="ARBA00022527"/>
    </source>
</evidence>
<dbReference type="Gene3D" id="1.10.510.10">
    <property type="entry name" value="Transferase(Phosphotransferase) domain 1"/>
    <property type="match status" value="1"/>
</dbReference>
<dbReference type="RefSeq" id="WP_189783560.1">
    <property type="nucleotide sequence ID" value="NZ_BNAT01000011.1"/>
</dbReference>
<name>A0A919GR00_9ACTN</name>
<feature type="compositionally biased region" description="Low complexity" evidence="8">
    <location>
        <begin position="296"/>
        <end position="306"/>
    </location>
</feature>
<organism evidence="10 11">
    <name type="scientific">Streptomyces capitiformicae</name>
    <dbReference type="NCBI Taxonomy" id="2014920"/>
    <lineage>
        <taxon>Bacteria</taxon>
        <taxon>Bacillati</taxon>
        <taxon>Actinomycetota</taxon>
        <taxon>Actinomycetes</taxon>
        <taxon>Kitasatosporales</taxon>
        <taxon>Streptomycetaceae</taxon>
        <taxon>Streptomyces</taxon>
    </lineage>
</organism>
<keyword evidence="6 7" id="KW-0067">ATP-binding</keyword>
<evidence type="ECO:0000256" key="1">
    <source>
        <dbReference type="ARBA" id="ARBA00012513"/>
    </source>
</evidence>
<feature type="region of interest" description="Disordered" evidence="8">
    <location>
        <begin position="215"/>
        <end position="243"/>
    </location>
</feature>
<keyword evidence="11" id="KW-1185">Reference proteome</keyword>
<feature type="region of interest" description="Disordered" evidence="8">
    <location>
        <begin position="290"/>
        <end position="325"/>
    </location>
</feature>
<protein>
    <recommendedName>
        <fullName evidence="1">non-specific serine/threonine protein kinase</fullName>
        <ecNumber evidence="1">2.7.11.1</ecNumber>
    </recommendedName>
</protein>
<keyword evidence="3" id="KW-0808">Transferase</keyword>
<dbReference type="SUPFAM" id="SSF56112">
    <property type="entry name" value="Protein kinase-like (PK-like)"/>
    <property type="match status" value="1"/>
</dbReference>